<sequence length="135" mass="15388">MQGLLQEAGLIQPRPPREDKFRNIPLLTSSKESIRTPSLESRFRANKNEKKPIVKPKLLLNPKEKTEIVDKREQKFTHRSMQTERSSDVIKLYETGIIKYPRPGIGKSRITPRAPSIKTKGQGDSLEEGLQNLGK</sequence>
<dbReference type="AlphaFoldDB" id="A0AAV8WWW2"/>
<name>A0AAV8WWW2_9CUCU</name>
<evidence type="ECO:0000256" key="1">
    <source>
        <dbReference type="SAM" id="MobiDB-lite"/>
    </source>
</evidence>
<evidence type="ECO:0000313" key="2">
    <source>
        <dbReference type="EMBL" id="KAJ8931094.1"/>
    </source>
</evidence>
<comment type="caution">
    <text evidence="2">The sequence shown here is derived from an EMBL/GenBank/DDBJ whole genome shotgun (WGS) entry which is preliminary data.</text>
</comment>
<accession>A0AAV8WWW2</accession>
<proteinExistence type="predicted"/>
<reference evidence="2" key="1">
    <citation type="journal article" date="2023" name="Insect Mol. Biol.">
        <title>Genome sequencing provides insights into the evolution of gene families encoding plant cell wall-degrading enzymes in longhorned beetles.</title>
        <authorList>
            <person name="Shin N.R."/>
            <person name="Okamura Y."/>
            <person name="Kirsch R."/>
            <person name="Pauchet Y."/>
        </authorList>
    </citation>
    <scope>NUCLEOTIDE SEQUENCE</scope>
    <source>
        <strain evidence="2">RBIC_L_NR</strain>
    </source>
</reference>
<keyword evidence="3" id="KW-1185">Reference proteome</keyword>
<dbReference type="Proteomes" id="UP001162156">
    <property type="component" value="Unassembled WGS sequence"/>
</dbReference>
<protein>
    <submittedName>
        <fullName evidence="2">Uncharacterized protein</fullName>
    </submittedName>
</protein>
<organism evidence="2 3">
    <name type="scientific">Rhamnusium bicolor</name>
    <dbReference type="NCBI Taxonomy" id="1586634"/>
    <lineage>
        <taxon>Eukaryota</taxon>
        <taxon>Metazoa</taxon>
        <taxon>Ecdysozoa</taxon>
        <taxon>Arthropoda</taxon>
        <taxon>Hexapoda</taxon>
        <taxon>Insecta</taxon>
        <taxon>Pterygota</taxon>
        <taxon>Neoptera</taxon>
        <taxon>Endopterygota</taxon>
        <taxon>Coleoptera</taxon>
        <taxon>Polyphaga</taxon>
        <taxon>Cucujiformia</taxon>
        <taxon>Chrysomeloidea</taxon>
        <taxon>Cerambycidae</taxon>
        <taxon>Lepturinae</taxon>
        <taxon>Rhagiini</taxon>
        <taxon>Rhamnusium</taxon>
    </lineage>
</organism>
<evidence type="ECO:0000313" key="3">
    <source>
        <dbReference type="Proteomes" id="UP001162156"/>
    </source>
</evidence>
<feature type="region of interest" description="Disordered" evidence="1">
    <location>
        <begin position="1"/>
        <end position="21"/>
    </location>
</feature>
<feature type="region of interest" description="Disordered" evidence="1">
    <location>
        <begin position="103"/>
        <end position="135"/>
    </location>
</feature>
<gene>
    <name evidence="2" type="ORF">NQ314_016044</name>
</gene>
<dbReference type="EMBL" id="JANEYF010004471">
    <property type="protein sequence ID" value="KAJ8931094.1"/>
    <property type="molecule type" value="Genomic_DNA"/>
</dbReference>